<dbReference type="CDD" id="cd01948">
    <property type="entry name" value="EAL"/>
    <property type="match status" value="1"/>
</dbReference>
<feature type="transmembrane region" description="Helical" evidence="1">
    <location>
        <begin position="102"/>
        <end position="122"/>
    </location>
</feature>
<dbReference type="InterPro" id="IPR000014">
    <property type="entry name" value="PAS"/>
</dbReference>
<gene>
    <name evidence="6" type="ORF">P6P90_13415</name>
</gene>
<evidence type="ECO:0000256" key="1">
    <source>
        <dbReference type="SAM" id="Phobius"/>
    </source>
</evidence>
<dbReference type="SUPFAM" id="SSF55073">
    <property type="entry name" value="Nucleotide cyclase"/>
    <property type="match status" value="1"/>
</dbReference>
<feature type="transmembrane region" description="Helical" evidence="1">
    <location>
        <begin position="237"/>
        <end position="255"/>
    </location>
</feature>
<evidence type="ECO:0000259" key="4">
    <source>
        <dbReference type="PROSITE" id="PS50883"/>
    </source>
</evidence>
<dbReference type="PANTHER" id="PTHR44757:SF2">
    <property type="entry name" value="BIOFILM ARCHITECTURE MAINTENANCE PROTEIN MBAA"/>
    <property type="match status" value="1"/>
</dbReference>
<dbReference type="InterPro" id="IPR000700">
    <property type="entry name" value="PAS-assoc_C"/>
</dbReference>
<dbReference type="Gene3D" id="3.30.450.20">
    <property type="entry name" value="PAS domain"/>
    <property type="match status" value="1"/>
</dbReference>
<dbReference type="Pfam" id="PF00563">
    <property type="entry name" value="EAL"/>
    <property type="match status" value="1"/>
</dbReference>
<dbReference type="NCBIfam" id="TIGR00229">
    <property type="entry name" value="sensory_box"/>
    <property type="match status" value="1"/>
</dbReference>
<comment type="caution">
    <text evidence="6">The sequence shown here is derived from an EMBL/GenBank/DDBJ whole genome shotgun (WGS) entry which is preliminary data.</text>
</comment>
<dbReference type="SMART" id="SM00052">
    <property type="entry name" value="EAL"/>
    <property type="match status" value="1"/>
</dbReference>
<dbReference type="InterPro" id="IPR001633">
    <property type="entry name" value="EAL_dom"/>
</dbReference>
<feature type="domain" description="PAS" evidence="2">
    <location>
        <begin position="350"/>
        <end position="420"/>
    </location>
</feature>
<feature type="transmembrane region" description="Helical" evidence="1">
    <location>
        <begin position="9"/>
        <end position="27"/>
    </location>
</feature>
<dbReference type="InterPro" id="IPR000160">
    <property type="entry name" value="GGDEF_dom"/>
</dbReference>
<evidence type="ECO:0000313" key="7">
    <source>
        <dbReference type="Proteomes" id="UP001218246"/>
    </source>
</evidence>
<evidence type="ECO:0000259" key="2">
    <source>
        <dbReference type="PROSITE" id="PS50112"/>
    </source>
</evidence>
<evidence type="ECO:0000259" key="5">
    <source>
        <dbReference type="PROSITE" id="PS50887"/>
    </source>
</evidence>
<dbReference type="InterPro" id="IPR043128">
    <property type="entry name" value="Rev_trsase/Diguanyl_cyclase"/>
</dbReference>
<dbReference type="PROSITE" id="PS50112">
    <property type="entry name" value="PAS"/>
    <property type="match status" value="1"/>
</dbReference>
<dbReference type="RefSeq" id="WP_124564087.1">
    <property type="nucleotide sequence ID" value="NZ_JARRRY010000031.1"/>
</dbReference>
<dbReference type="InterPro" id="IPR001610">
    <property type="entry name" value="PAC"/>
</dbReference>
<reference evidence="6 7" key="1">
    <citation type="submission" date="2023-04" db="EMBL/GenBank/DDBJ databases">
        <title>Ectobacillus antri isolated from activated sludge.</title>
        <authorList>
            <person name="Yan P."/>
            <person name="Liu X."/>
        </authorList>
    </citation>
    <scope>NUCLEOTIDE SEQUENCE [LARGE SCALE GENOMIC DNA]</scope>
    <source>
        <strain evidence="6 7">C18H</strain>
    </source>
</reference>
<evidence type="ECO:0000313" key="6">
    <source>
        <dbReference type="EMBL" id="MDG5754957.1"/>
    </source>
</evidence>
<dbReference type="InterPro" id="IPR052155">
    <property type="entry name" value="Biofilm_reg_signaling"/>
</dbReference>
<dbReference type="SUPFAM" id="SSF141868">
    <property type="entry name" value="EAL domain-like"/>
    <property type="match status" value="1"/>
</dbReference>
<dbReference type="SUPFAM" id="SSF55785">
    <property type="entry name" value="PYP-like sensor domain (PAS domain)"/>
    <property type="match status" value="1"/>
</dbReference>
<keyword evidence="1" id="KW-0472">Membrane</keyword>
<dbReference type="Gene3D" id="3.30.70.270">
    <property type="match status" value="1"/>
</dbReference>
<dbReference type="InterPro" id="IPR029787">
    <property type="entry name" value="Nucleotide_cyclase"/>
</dbReference>
<dbReference type="Pfam" id="PF08448">
    <property type="entry name" value="PAS_4"/>
    <property type="match status" value="1"/>
</dbReference>
<dbReference type="NCBIfam" id="TIGR00254">
    <property type="entry name" value="GGDEF"/>
    <property type="match status" value="1"/>
</dbReference>
<feature type="transmembrane region" description="Helical" evidence="1">
    <location>
        <begin position="39"/>
        <end position="58"/>
    </location>
</feature>
<dbReference type="PROSITE" id="PS50883">
    <property type="entry name" value="EAL"/>
    <property type="match status" value="1"/>
</dbReference>
<feature type="domain" description="PAC" evidence="3">
    <location>
        <begin position="422"/>
        <end position="473"/>
    </location>
</feature>
<keyword evidence="7" id="KW-1185">Reference proteome</keyword>
<dbReference type="PROSITE" id="PS50887">
    <property type="entry name" value="GGDEF"/>
    <property type="match status" value="1"/>
</dbReference>
<keyword evidence="1" id="KW-0812">Transmembrane</keyword>
<sequence length="893" mass="102050">MTIQQNKRLFLLTMFSVIYLVLHYIWLFLFRNDTFMQNISANISCLIGDAIAVYFLFYVFRKQPKESRSFWFLLLLGCVGFSLGDILWFFEDTFGYSLFTNVQASNILFLLLPAYYLIAFSYKITYTYSLLQKLFIFCDISTTFIAAVTLEYYFVIQHIWDNSSFSSLTKLVELFYPFTNTLLLLICISLYFQPLAFSSKRVLYLLLSSIFLYVAVDSTYSILYFTHAKFSIDLVNPLYQISMIITAAAGILDTGEAGYLGEKAGEVQSWLSYLALVFLGGFVILTQTHSYPVMVAVCVTFCLVLFRQNLVRMQNKRLLTQLQQMNGELGTRIEEHTQDLLLQQAALLQSEQKFKSLFEFHPDPIFTINLQGRFQQVNRAGTVLLGYKVSEILGHSYKEFIYQKDVRRLLVSYRYVLQGQATSFEVRGLHKNGKVYDLALTAVPIVDDKKVLGIYVMVKDITESKQQQQQIQFLAFHDTLTGLSNRSTFHKDLQAMIHEAKESQTTFSVLFIDLDGFKVINDTLGHSIGDLVLVETAKRLKRCLPPCAKLARLGGDEFTILMRNADESISGILKELQEPFLIEGHTLYVTPSIGIAVYPYAGEDAESLLKHADLAMYHSKNNGKNNYSVYNDEMSSKMRRRLRLEKDLYQALQHNELFLVYQPQMDTNRHTVIGMEALVRWRHPVLGLIPPDEFIPIAEDTNLIVTIGEWILQEACSQMTRWSEMGYVLKVGVNLSTKQFNHDNFLEMVTSVLSKTGLRPDLLDLELTERIAMANEEETLNKLKNLKELGIHISIDDFGTGYSSLAYLPLYPLDRLKIAKEFIHMADHSEEGKAIITAILSLASTLGICVIAEGVETYEQIVFLQEHNCYQVQGYYFSRPLSAQDATAFLGTV</sequence>
<feature type="transmembrane region" description="Helical" evidence="1">
    <location>
        <begin position="174"/>
        <end position="192"/>
    </location>
</feature>
<dbReference type="PROSITE" id="PS50113">
    <property type="entry name" value="PAC"/>
    <property type="match status" value="1"/>
</dbReference>
<dbReference type="Proteomes" id="UP001218246">
    <property type="component" value="Unassembled WGS sequence"/>
</dbReference>
<dbReference type="SMART" id="SM00267">
    <property type="entry name" value="GGDEF"/>
    <property type="match status" value="1"/>
</dbReference>
<keyword evidence="1" id="KW-1133">Transmembrane helix</keyword>
<dbReference type="Pfam" id="PF00990">
    <property type="entry name" value="GGDEF"/>
    <property type="match status" value="1"/>
</dbReference>
<accession>A0ABT6H7L2</accession>
<dbReference type="SMART" id="SM00086">
    <property type="entry name" value="PAC"/>
    <property type="match status" value="1"/>
</dbReference>
<feature type="transmembrane region" description="Helical" evidence="1">
    <location>
        <begin position="70"/>
        <end position="90"/>
    </location>
</feature>
<proteinExistence type="predicted"/>
<dbReference type="PANTHER" id="PTHR44757">
    <property type="entry name" value="DIGUANYLATE CYCLASE DGCP"/>
    <property type="match status" value="1"/>
</dbReference>
<dbReference type="CDD" id="cd01949">
    <property type="entry name" value="GGDEF"/>
    <property type="match status" value="1"/>
</dbReference>
<dbReference type="Gene3D" id="3.20.20.450">
    <property type="entry name" value="EAL domain"/>
    <property type="match status" value="1"/>
</dbReference>
<feature type="transmembrane region" description="Helical" evidence="1">
    <location>
        <begin position="134"/>
        <end position="154"/>
    </location>
</feature>
<dbReference type="CDD" id="cd00130">
    <property type="entry name" value="PAS"/>
    <property type="match status" value="1"/>
</dbReference>
<dbReference type="InterPro" id="IPR035919">
    <property type="entry name" value="EAL_sf"/>
</dbReference>
<organism evidence="6 7">
    <name type="scientific">Ectobacillus antri</name>
    <dbReference type="NCBI Taxonomy" id="2486280"/>
    <lineage>
        <taxon>Bacteria</taxon>
        <taxon>Bacillati</taxon>
        <taxon>Bacillota</taxon>
        <taxon>Bacilli</taxon>
        <taxon>Bacillales</taxon>
        <taxon>Bacillaceae</taxon>
        <taxon>Ectobacillus</taxon>
    </lineage>
</organism>
<feature type="domain" description="GGDEF" evidence="5">
    <location>
        <begin position="505"/>
        <end position="632"/>
    </location>
</feature>
<dbReference type="SMART" id="SM00091">
    <property type="entry name" value="PAS"/>
    <property type="match status" value="1"/>
</dbReference>
<evidence type="ECO:0000259" key="3">
    <source>
        <dbReference type="PROSITE" id="PS50113"/>
    </source>
</evidence>
<feature type="transmembrane region" description="Helical" evidence="1">
    <location>
        <begin position="267"/>
        <end position="285"/>
    </location>
</feature>
<name>A0ABT6H7L2_9BACI</name>
<dbReference type="InterPro" id="IPR013656">
    <property type="entry name" value="PAS_4"/>
</dbReference>
<dbReference type="EMBL" id="JARULN010000015">
    <property type="protein sequence ID" value="MDG5754957.1"/>
    <property type="molecule type" value="Genomic_DNA"/>
</dbReference>
<feature type="domain" description="EAL" evidence="4">
    <location>
        <begin position="641"/>
        <end position="893"/>
    </location>
</feature>
<feature type="transmembrane region" description="Helical" evidence="1">
    <location>
        <begin position="204"/>
        <end position="225"/>
    </location>
</feature>
<protein>
    <submittedName>
        <fullName evidence="6">EAL domain-containing protein</fullName>
    </submittedName>
</protein>
<dbReference type="InterPro" id="IPR035965">
    <property type="entry name" value="PAS-like_dom_sf"/>
</dbReference>